<protein>
    <recommendedName>
        <fullName evidence="15">Ribonuclease 3</fullName>
        <ecNumber evidence="15">3.1.26.3</ecNumber>
    </recommendedName>
    <alternativeName>
        <fullName evidence="15">Ribonuclease III</fullName>
        <shortName evidence="15">RNase III</shortName>
    </alternativeName>
</protein>
<feature type="domain" description="RNase III" evidence="17">
    <location>
        <begin position="4"/>
        <end position="130"/>
    </location>
</feature>
<dbReference type="InterPro" id="IPR014720">
    <property type="entry name" value="dsRBD_dom"/>
</dbReference>
<dbReference type="InterPro" id="IPR036389">
    <property type="entry name" value="RNase_III_sf"/>
</dbReference>
<dbReference type="OrthoDB" id="9805026at2"/>
<comment type="subunit">
    <text evidence="4 15">Homodimer.</text>
</comment>
<keyword evidence="10 15" id="KW-0479">Metal-binding</keyword>
<feature type="binding site" evidence="15">
    <location>
        <position position="119"/>
    </location>
    <ligand>
        <name>Mg(2+)</name>
        <dbReference type="ChEBI" id="CHEBI:18420"/>
    </ligand>
</feature>
<dbReference type="AlphaFoldDB" id="A0A7K1UFW1"/>
<evidence type="ECO:0000256" key="5">
    <source>
        <dbReference type="ARBA" id="ARBA00022490"/>
    </source>
</evidence>
<dbReference type="Gene3D" id="1.10.1520.10">
    <property type="entry name" value="Ribonuclease III domain"/>
    <property type="match status" value="1"/>
</dbReference>
<dbReference type="CDD" id="cd10845">
    <property type="entry name" value="DSRM_RNAse_III_family"/>
    <property type="match status" value="1"/>
</dbReference>
<dbReference type="PROSITE" id="PS00517">
    <property type="entry name" value="RNASE_3_1"/>
    <property type="match status" value="1"/>
</dbReference>
<dbReference type="GO" id="GO:0019843">
    <property type="term" value="F:rRNA binding"/>
    <property type="evidence" value="ECO:0007669"/>
    <property type="project" value="UniProtKB-KW"/>
</dbReference>
<dbReference type="PROSITE" id="PS50142">
    <property type="entry name" value="RNASE_3_2"/>
    <property type="match status" value="1"/>
</dbReference>
<dbReference type="NCBIfam" id="TIGR02191">
    <property type="entry name" value="RNaseIII"/>
    <property type="match status" value="1"/>
</dbReference>
<evidence type="ECO:0000256" key="8">
    <source>
        <dbReference type="ARBA" id="ARBA00022694"/>
    </source>
</evidence>
<dbReference type="Pfam" id="PF00035">
    <property type="entry name" value="dsrm"/>
    <property type="match status" value="1"/>
</dbReference>
<evidence type="ECO:0000313" key="19">
    <source>
        <dbReference type="Proteomes" id="UP000460157"/>
    </source>
</evidence>
<proteinExistence type="inferred from homology"/>
<sequence length="245" mass="26725">MSESETLQKSLGVHIAPEALRLALTHRSFAYENSGLPTNERLEFLGDAVLQLVVTDYLYSSFEDLSEGDLAKLRPALVSTRALARIARSLELGPHIRLGEGELRTNGAAKDSILADTMEAIIGACYLTNGFETARTLVLRLVTPLLSDKEAMTAGKDWKTTIQELAAARELGEIRYQIEDFGPDHRKHFRATVTIGGQAYGQGTGPSKKEAERDAARVTVESLTGGQGEPDILTLVLDRYLPEGQ</sequence>
<dbReference type="PANTHER" id="PTHR11207">
    <property type="entry name" value="RIBONUCLEASE III"/>
    <property type="match status" value="1"/>
</dbReference>
<evidence type="ECO:0000256" key="11">
    <source>
        <dbReference type="ARBA" id="ARBA00022759"/>
    </source>
</evidence>
<dbReference type="GO" id="GO:0006397">
    <property type="term" value="P:mRNA processing"/>
    <property type="evidence" value="ECO:0007669"/>
    <property type="project" value="UniProtKB-UniRule"/>
</dbReference>
<feature type="active site" evidence="15">
    <location>
        <position position="119"/>
    </location>
</feature>
<evidence type="ECO:0000256" key="15">
    <source>
        <dbReference type="HAMAP-Rule" id="MF_00104"/>
    </source>
</evidence>
<comment type="cofactor">
    <cofactor evidence="15">
        <name>Mg(2+)</name>
        <dbReference type="ChEBI" id="CHEBI:18420"/>
    </cofactor>
</comment>
<gene>
    <name evidence="15" type="primary">rnc</name>
    <name evidence="18" type="ORF">GNZ21_03125</name>
</gene>
<keyword evidence="13 15" id="KW-0460">Magnesium</keyword>
<dbReference type="EC" id="3.1.26.3" evidence="15"/>
<dbReference type="Proteomes" id="UP000460157">
    <property type="component" value="Unassembled WGS sequence"/>
</dbReference>
<dbReference type="Gene3D" id="3.30.160.20">
    <property type="match status" value="1"/>
</dbReference>
<evidence type="ECO:0000313" key="18">
    <source>
        <dbReference type="EMBL" id="MVT25363.1"/>
    </source>
</evidence>
<dbReference type="GO" id="GO:0004525">
    <property type="term" value="F:ribonuclease III activity"/>
    <property type="evidence" value="ECO:0007669"/>
    <property type="project" value="UniProtKB-UniRule"/>
</dbReference>
<dbReference type="GO" id="GO:0010468">
    <property type="term" value="P:regulation of gene expression"/>
    <property type="evidence" value="ECO:0007669"/>
    <property type="project" value="TreeGrafter"/>
</dbReference>
<evidence type="ECO:0000256" key="7">
    <source>
        <dbReference type="ARBA" id="ARBA00022664"/>
    </source>
</evidence>
<dbReference type="SMART" id="SM00535">
    <property type="entry name" value="RIBOc"/>
    <property type="match status" value="1"/>
</dbReference>
<dbReference type="GO" id="GO:0005737">
    <property type="term" value="C:cytoplasm"/>
    <property type="evidence" value="ECO:0007669"/>
    <property type="project" value="UniProtKB-SubCell"/>
</dbReference>
<evidence type="ECO:0000256" key="6">
    <source>
        <dbReference type="ARBA" id="ARBA00022552"/>
    </source>
</evidence>
<evidence type="ECO:0000256" key="14">
    <source>
        <dbReference type="ARBA" id="ARBA00022884"/>
    </source>
</evidence>
<dbReference type="GO" id="GO:0003725">
    <property type="term" value="F:double-stranded RNA binding"/>
    <property type="evidence" value="ECO:0007669"/>
    <property type="project" value="TreeGrafter"/>
</dbReference>
<dbReference type="PANTHER" id="PTHR11207:SF0">
    <property type="entry name" value="RIBONUCLEASE 3"/>
    <property type="match status" value="1"/>
</dbReference>
<evidence type="ECO:0000256" key="1">
    <source>
        <dbReference type="ARBA" id="ARBA00000109"/>
    </source>
</evidence>
<comment type="caution">
    <text evidence="18">The sequence shown here is derived from an EMBL/GenBank/DDBJ whole genome shotgun (WGS) entry which is preliminary data.</text>
</comment>
<dbReference type="HAMAP" id="MF_00104">
    <property type="entry name" value="RNase_III"/>
    <property type="match status" value="1"/>
</dbReference>
<dbReference type="InterPro" id="IPR011907">
    <property type="entry name" value="RNase_III"/>
</dbReference>
<dbReference type="GO" id="GO:0008033">
    <property type="term" value="P:tRNA processing"/>
    <property type="evidence" value="ECO:0007669"/>
    <property type="project" value="UniProtKB-KW"/>
</dbReference>
<organism evidence="18 19">
    <name type="scientific">Nesterenkonia alkaliphila</name>
    <dbReference type="NCBI Taxonomy" id="1463631"/>
    <lineage>
        <taxon>Bacteria</taxon>
        <taxon>Bacillati</taxon>
        <taxon>Actinomycetota</taxon>
        <taxon>Actinomycetes</taxon>
        <taxon>Micrococcales</taxon>
        <taxon>Micrococcaceae</taxon>
        <taxon>Nesterenkonia</taxon>
    </lineage>
</organism>
<dbReference type="PROSITE" id="PS50137">
    <property type="entry name" value="DS_RBD"/>
    <property type="match status" value="1"/>
</dbReference>
<feature type="domain" description="DRBM" evidence="16">
    <location>
        <begin position="157"/>
        <end position="225"/>
    </location>
</feature>
<feature type="binding site" evidence="15">
    <location>
        <position position="116"/>
    </location>
    <ligand>
        <name>Mg(2+)</name>
        <dbReference type="ChEBI" id="CHEBI:18420"/>
    </ligand>
</feature>
<dbReference type="CDD" id="cd00593">
    <property type="entry name" value="RIBOc"/>
    <property type="match status" value="1"/>
</dbReference>
<comment type="subcellular location">
    <subcellularLocation>
        <location evidence="2 15">Cytoplasm</location>
    </subcellularLocation>
</comment>
<comment type="function">
    <text evidence="15">Digests double-stranded RNA. Involved in the processing of primary rRNA transcript to yield the immediate precursors to the large and small rRNAs (23S and 16S). Processes some mRNAs, and tRNAs when they are encoded in the rRNA operon. Processes pre-crRNA and tracrRNA of type II CRISPR loci if present in the organism.</text>
</comment>
<keyword evidence="15" id="KW-0699">rRNA-binding</keyword>
<dbReference type="FunFam" id="1.10.1520.10:FF:000001">
    <property type="entry name" value="Ribonuclease 3"/>
    <property type="match status" value="1"/>
</dbReference>
<feature type="active site" evidence="15">
    <location>
        <position position="47"/>
    </location>
</feature>
<keyword evidence="11 15" id="KW-0255">Endonuclease</keyword>
<dbReference type="SUPFAM" id="SSF69065">
    <property type="entry name" value="RNase III domain-like"/>
    <property type="match status" value="1"/>
</dbReference>
<dbReference type="SUPFAM" id="SSF54768">
    <property type="entry name" value="dsRNA-binding domain-like"/>
    <property type="match status" value="1"/>
</dbReference>
<name>A0A7K1UFW1_9MICC</name>
<keyword evidence="14 15" id="KW-0694">RNA-binding</keyword>
<dbReference type="Pfam" id="PF14622">
    <property type="entry name" value="Ribonucleas_3_3"/>
    <property type="match status" value="1"/>
</dbReference>
<evidence type="ECO:0000259" key="17">
    <source>
        <dbReference type="PROSITE" id="PS50142"/>
    </source>
</evidence>
<keyword evidence="5 15" id="KW-0963">Cytoplasm</keyword>
<feature type="binding site" evidence="15">
    <location>
        <position position="43"/>
    </location>
    <ligand>
        <name>Mg(2+)</name>
        <dbReference type="ChEBI" id="CHEBI:18420"/>
    </ligand>
</feature>
<evidence type="ECO:0000256" key="10">
    <source>
        <dbReference type="ARBA" id="ARBA00022723"/>
    </source>
</evidence>
<dbReference type="GO" id="GO:0006364">
    <property type="term" value="P:rRNA processing"/>
    <property type="evidence" value="ECO:0007669"/>
    <property type="project" value="UniProtKB-UniRule"/>
</dbReference>
<comment type="similarity">
    <text evidence="3">Belongs to the ribonuclease III family.</text>
</comment>
<evidence type="ECO:0000256" key="3">
    <source>
        <dbReference type="ARBA" id="ARBA00010183"/>
    </source>
</evidence>
<accession>A0A7K1UFW1</accession>
<keyword evidence="7 15" id="KW-0507">mRNA processing</keyword>
<reference evidence="18 19" key="1">
    <citation type="submission" date="2019-12" db="EMBL/GenBank/DDBJ databases">
        <title>Nesterenkonia muleiensis sp. nov., a novel actinobacterium isolated from sap of Populus euphratica.</title>
        <authorList>
            <person name="Wang R."/>
        </authorList>
    </citation>
    <scope>NUCLEOTIDE SEQUENCE [LARGE SCALE GENOMIC DNA]</scope>
    <source>
        <strain evidence="18 19">F10</strain>
    </source>
</reference>
<keyword evidence="19" id="KW-1185">Reference proteome</keyword>
<keyword evidence="12 15" id="KW-0378">Hydrolase</keyword>
<evidence type="ECO:0000256" key="4">
    <source>
        <dbReference type="ARBA" id="ARBA00011738"/>
    </source>
</evidence>
<dbReference type="GO" id="GO:0046872">
    <property type="term" value="F:metal ion binding"/>
    <property type="evidence" value="ECO:0007669"/>
    <property type="project" value="UniProtKB-KW"/>
</dbReference>
<evidence type="ECO:0000256" key="9">
    <source>
        <dbReference type="ARBA" id="ARBA00022722"/>
    </source>
</evidence>
<evidence type="ECO:0000256" key="12">
    <source>
        <dbReference type="ARBA" id="ARBA00022801"/>
    </source>
</evidence>
<evidence type="ECO:0000256" key="13">
    <source>
        <dbReference type="ARBA" id="ARBA00022842"/>
    </source>
</evidence>
<dbReference type="GO" id="GO:0042802">
    <property type="term" value="F:identical protein binding"/>
    <property type="evidence" value="ECO:0007669"/>
    <property type="project" value="UniProtKB-ARBA"/>
</dbReference>
<dbReference type="SMART" id="SM00358">
    <property type="entry name" value="DSRM"/>
    <property type="match status" value="1"/>
</dbReference>
<dbReference type="EMBL" id="WRPM01000022">
    <property type="protein sequence ID" value="MVT25363.1"/>
    <property type="molecule type" value="Genomic_DNA"/>
</dbReference>
<evidence type="ECO:0000259" key="16">
    <source>
        <dbReference type="PROSITE" id="PS50137"/>
    </source>
</evidence>
<dbReference type="FunFam" id="3.30.160.20:FF:000003">
    <property type="entry name" value="Ribonuclease 3"/>
    <property type="match status" value="1"/>
</dbReference>
<evidence type="ECO:0000256" key="2">
    <source>
        <dbReference type="ARBA" id="ARBA00004496"/>
    </source>
</evidence>
<keyword evidence="8 15" id="KW-0819">tRNA processing</keyword>
<keyword evidence="6 15" id="KW-0698">rRNA processing</keyword>
<keyword evidence="9 15" id="KW-0540">Nuclease</keyword>
<comment type="catalytic activity">
    <reaction evidence="1 15">
        <text>Endonucleolytic cleavage to 5'-phosphomonoester.</text>
        <dbReference type="EC" id="3.1.26.3"/>
    </reaction>
</comment>
<dbReference type="InterPro" id="IPR000999">
    <property type="entry name" value="RNase_III_dom"/>
</dbReference>